<comment type="caution">
    <text evidence="8">The sequence shown here is derived from an EMBL/GenBank/DDBJ whole genome shotgun (WGS) entry which is preliminary data.</text>
</comment>
<keyword evidence="3 5" id="KW-0274">FAD</keyword>
<name>A0A7W0HUH6_9ACTN</name>
<dbReference type="AlphaFoldDB" id="A0A7W0HUH6"/>
<dbReference type="InterPro" id="IPR000172">
    <property type="entry name" value="GMC_OxRdtase_N"/>
</dbReference>
<accession>A0A7W0HUH6</accession>
<proteinExistence type="inferred from homology"/>
<evidence type="ECO:0000256" key="4">
    <source>
        <dbReference type="ARBA" id="ARBA00023002"/>
    </source>
</evidence>
<dbReference type="Proteomes" id="UP000530928">
    <property type="component" value="Unassembled WGS sequence"/>
</dbReference>
<comment type="similarity">
    <text evidence="1 5">Belongs to the GMC oxidoreductase family.</text>
</comment>
<dbReference type="SUPFAM" id="SSF51905">
    <property type="entry name" value="FAD/NAD(P)-binding domain"/>
    <property type="match status" value="1"/>
</dbReference>
<organism evidence="8 9">
    <name type="scientific">Nonomuraea soli</name>
    <dbReference type="NCBI Taxonomy" id="1032476"/>
    <lineage>
        <taxon>Bacteria</taxon>
        <taxon>Bacillati</taxon>
        <taxon>Actinomycetota</taxon>
        <taxon>Actinomycetes</taxon>
        <taxon>Streptosporangiales</taxon>
        <taxon>Streptosporangiaceae</taxon>
        <taxon>Nonomuraea</taxon>
    </lineage>
</organism>
<evidence type="ECO:0000256" key="1">
    <source>
        <dbReference type="ARBA" id="ARBA00010790"/>
    </source>
</evidence>
<evidence type="ECO:0000259" key="7">
    <source>
        <dbReference type="PROSITE" id="PS00624"/>
    </source>
</evidence>
<feature type="domain" description="Glucose-methanol-choline oxidoreductase N-terminal" evidence="6">
    <location>
        <begin position="222"/>
        <end position="245"/>
    </location>
</feature>
<keyword evidence="9" id="KW-1185">Reference proteome</keyword>
<evidence type="ECO:0000259" key="6">
    <source>
        <dbReference type="PROSITE" id="PS00623"/>
    </source>
</evidence>
<dbReference type="PANTHER" id="PTHR46056:SF12">
    <property type="entry name" value="LONG-CHAIN-ALCOHOL OXIDASE"/>
    <property type="match status" value="1"/>
</dbReference>
<keyword evidence="2 5" id="KW-0285">Flavoprotein</keyword>
<dbReference type="InterPro" id="IPR003953">
    <property type="entry name" value="FAD-dep_OxRdtase_2_FAD-bd"/>
</dbReference>
<evidence type="ECO:0000256" key="2">
    <source>
        <dbReference type="ARBA" id="ARBA00022630"/>
    </source>
</evidence>
<reference evidence="8 9" key="1">
    <citation type="submission" date="2020-07" db="EMBL/GenBank/DDBJ databases">
        <title>Genomic Encyclopedia of Type Strains, Phase IV (KMG-IV): sequencing the most valuable type-strain genomes for metagenomic binning, comparative biology and taxonomic classification.</title>
        <authorList>
            <person name="Goeker M."/>
        </authorList>
    </citation>
    <scope>NUCLEOTIDE SEQUENCE [LARGE SCALE GENOMIC DNA]</scope>
    <source>
        <strain evidence="8 9">DSM 45533</strain>
    </source>
</reference>
<dbReference type="Pfam" id="PF00732">
    <property type="entry name" value="GMC_oxred_N"/>
    <property type="match status" value="1"/>
</dbReference>
<dbReference type="Pfam" id="PF05199">
    <property type="entry name" value="GMC_oxred_C"/>
    <property type="match status" value="1"/>
</dbReference>
<evidence type="ECO:0000313" key="8">
    <source>
        <dbReference type="EMBL" id="MBA2896169.1"/>
    </source>
</evidence>
<dbReference type="PANTHER" id="PTHR46056">
    <property type="entry name" value="LONG-CHAIN-ALCOHOL OXIDASE"/>
    <property type="match status" value="1"/>
</dbReference>
<keyword evidence="4" id="KW-0560">Oxidoreductase</keyword>
<protein>
    <recommendedName>
        <fullName evidence="6 7">Glucose-methanol-choline oxidoreductase N-terminal domain-containing protein</fullName>
    </recommendedName>
</protein>
<dbReference type="EMBL" id="JACDUR010000008">
    <property type="protein sequence ID" value="MBA2896169.1"/>
    <property type="molecule type" value="Genomic_DNA"/>
</dbReference>
<dbReference type="PROSITE" id="PS00623">
    <property type="entry name" value="GMC_OXRED_1"/>
    <property type="match status" value="1"/>
</dbReference>
<dbReference type="GO" id="GO:0016614">
    <property type="term" value="F:oxidoreductase activity, acting on CH-OH group of donors"/>
    <property type="evidence" value="ECO:0007669"/>
    <property type="project" value="InterPro"/>
</dbReference>
<dbReference type="RefSeq" id="WP_220134442.1">
    <property type="nucleotide sequence ID" value="NZ_BAABAM010000007.1"/>
</dbReference>
<evidence type="ECO:0000313" key="9">
    <source>
        <dbReference type="Proteomes" id="UP000530928"/>
    </source>
</evidence>
<dbReference type="PROSITE" id="PS00624">
    <property type="entry name" value="GMC_OXRED_2"/>
    <property type="match status" value="1"/>
</dbReference>
<dbReference type="InterPro" id="IPR007867">
    <property type="entry name" value="GMC_OxRtase_C"/>
</dbReference>
<gene>
    <name evidence="8" type="ORF">HNR30_007560</name>
</gene>
<dbReference type="Pfam" id="PF00890">
    <property type="entry name" value="FAD_binding_2"/>
    <property type="match status" value="1"/>
</dbReference>
<sequence length="634" mass="66726">MSLTDAQREVLRALVDTVVPALEHPDDPSGFWATPGSALPVAPAIEEILAQAEPEQQAGVAQLLDALRMVGFVHGSPAVRESLLATVARLSPEAAQGVATLRSGAALYAYSMTGDDGRNPFWAGAGFPGPQAAPSGPVHEVLPITEPDGDLEADVVVVGSGAGGGVVAGVLARAGRRVVVLEAGEYFHEGHFAQQERWASENMFYRGGVAGTFDGNAALLAGRTLGGGTTINWQNWIRPRDHVVAEWGLDPAEWDRQVTEVSARVLANAGCSDLNGPHQRMTAGAAALGYSFHGTTRNVDPGRYDPKIAGYTQFGDQGGSKQSTVVTFLRDAADAGARIVTGATVRRVLVSQGRAAGVEADVRGATVTVRAPVVVLAAGALETPAVLLRSGIGGPAVGRHLRLHPSSPMFGVYADELDPWWGPPQAAVVDQFADLGDGHGYLVEGSQYYPGIFAHQFTAQCRTGREHKRAMAALNRTADFLFILREHGGGHVDLDAAGEARHHYLLSDPRDVANFHHALGTLARLHEAAGAVEIRSAAPQLRPWRRGQNLEAWIEAHRAVPIDANGIKIGSAHQMGTARMGADPATSAADQDGQLHDTPGVWIGDTSAFPSASGSNPMLSCMALAHRTAERILA</sequence>
<evidence type="ECO:0000256" key="5">
    <source>
        <dbReference type="RuleBase" id="RU003968"/>
    </source>
</evidence>
<dbReference type="Gene3D" id="3.50.50.60">
    <property type="entry name" value="FAD/NAD(P)-binding domain"/>
    <property type="match status" value="2"/>
</dbReference>
<feature type="domain" description="Glucose-methanol-choline oxidoreductase N-terminal" evidence="7">
    <location>
        <begin position="379"/>
        <end position="393"/>
    </location>
</feature>
<evidence type="ECO:0000256" key="3">
    <source>
        <dbReference type="ARBA" id="ARBA00022827"/>
    </source>
</evidence>
<dbReference type="GO" id="GO:0050660">
    <property type="term" value="F:flavin adenine dinucleotide binding"/>
    <property type="evidence" value="ECO:0007669"/>
    <property type="project" value="InterPro"/>
</dbReference>
<dbReference type="InterPro" id="IPR036188">
    <property type="entry name" value="FAD/NAD-bd_sf"/>
</dbReference>